<geneLocation type="plastid" evidence="1"/>
<gene>
    <name evidence="1" type="primary">ycf41</name>
    <name evidence="1" type="ORF">Rhodyp_051</name>
</gene>
<accession>A0A1C9C7H8</accession>
<reference evidence="1" key="1">
    <citation type="journal article" date="2016" name="BMC Biol.">
        <title>Parallel evolution of highly conserved plastid genome architecture in red seaweeds and seed plants.</title>
        <authorList>
            <person name="Lee J."/>
            <person name="Cho C.H."/>
            <person name="Park S.I."/>
            <person name="Choi J.W."/>
            <person name="Song H.S."/>
            <person name="West J.A."/>
            <person name="Bhattacharya D."/>
            <person name="Yoon H.S."/>
        </authorList>
    </citation>
    <scope>NUCLEOTIDE SEQUENCE</scope>
</reference>
<proteinExistence type="predicted"/>
<dbReference type="AlphaFoldDB" id="A0A1C9C7H8"/>
<keyword evidence="1" id="KW-0934">Plastid</keyword>
<evidence type="ECO:0000313" key="1">
    <source>
        <dbReference type="EMBL" id="AOM64329.1"/>
    </source>
</evidence>
<dbReference type="RefSeq" id="YP_009293647.1">
    <property type="nucleotide sequence ID" value="NC_031144.1"/>
</dbReference>
<name>A0A1C9C7H8_RHOPU</name>
<protein>
    <submittedName>
        <fullName evidence="1">Putative single-stranded DNA binding protein</fullName>
    </submittedName>
</protein>
<sequence length="105" mass="12241">MNICTLTGQVLKVVKVLSFDNKTLTQFNLVIYIINPKKCSCFYKIKTIARGRVAKVLMEMSAHNNFIILEGFIYINKKVRRVKNTKKRKVQKTIGMKLRKIHNLL</sequence>
<organism evidence="1">
    <name type="scientific">Rhodymenia pseudopalmata</name>
    <name type="common">Red alga</name>
    <dbReference type="NCBI Taxonomy" id="31502"/>
    <lineage>
        <taxon>Eukaryota</taxon>
        <taxon>Rhodophyta</taxon>
        <taxon>Florideophyceae</taxon>
        <taxon>Rhodymeniophycidae</taxon>
        <taxon>Rhodymeniales</taxon>
        <taxon>Rhodymeniaceae</taxon>
        <taxon>Rhodymenia</taxon>
    </lineage>
</organism>
<dbReference type="EMBL" id="KX284709">
    <property type="protein sequence ID" value="AOM64329.1"/>
    <property type="molecule type" value="Genomic_DNA"/>
</dbReference>
<dbReference type="GeneID" id="29069454"/>